<gene>
    <name evidence="1" type="ORF">METZ01_LOCUS419990</name>
</gene>
<evidence type="ECO:0000313" key="1">
    <source>
        <dbReference type="EMBL" id="SVD67136.1"/>
    </source>
</evidence>
<proteinExistence type="predicted"/>
<sequence>MVAQAAVNRCVTGSSPVTGARYKNRPQGQGRFLYPIQEPVFRNRGALPLFPLEPGFENILP</sequence>
<protein>
    <submittedName>
        <fullName evidence="1">Uncharacterized protein</fullName>
    </submittedName>
</protein>
<accession>A0A382X7G8</accession>
<reference evidence="1" key="1">
    <citation type="submission" date="2018-05" db="EMBL/GenBank/DDBJ databases">
        <authorList>
            <person name="Lanie J.A."/>
            <person name="Ng W.-L."/>
            <person name="Kazmierczak K.M."/>
            <person name="Andrzejewski T.M."/>
            <person name="Davidsen T.M."/>
            <person name="Wayne K.J."/>
            <person name="Tettelin H."/>
            <person name="Glass J.I."/>
            <person name="Rusch D."/>
            <person name="Podicherti R."/>
            <person name="Tsui H.-C.T."/>
            <person name="Winkler M.E."/>
        </authorList>
    </citation>
    <scope>NUCLEOTIDE SEQUENCE</scope>
</reference>
<dbReference type="EMBL" id="UINC01165634">
    <property type="protein sequence ID" value="SVD67136.1"/>
    <property type="molecule type" value="Genomic_DNA"/>
</dbReference>
<dbReference type="AlphaFoldDB" id="A0A382X7G8"/>
<organism evidence="1">
    <name type="scientific">marine metagenome</name>
    <dbReference type="NCBI Taxonomy" id="408172"/>
    <lineage>
        <taxon>unclassified sequences</taxon>
        <taxon>metagenomes</taxon>
        <taxon>ecological metagenomes</taxon>
    </lineage>
</organism>
<name>A0A382X7G8_9ZZZZ</name>